<dbReference type="AlphaFoldDB" id="A0A366H6T9"/>
<proteinExistence type="predicted"/>
<keyword evidence="2" id="KW-1185">Reference proteome</keyword>
<reference evidence="1 2" key="1">
    <citation type="submission" date="2018-06" db="EMBL/GenBank/DDBJ databases">
        <title>Genomic Encyclopedia of Type Strains, Phase IV (KMG-IV): sequencing the most valuable type-strain genomes for metagenomic binning, comparative biology and taxonomic classification.</title>
        <authorList>
            <person name="Goeker M."/>
        </authorList>
    </citation>
    <scope>NUCLEOTIDE SEQUENCE [LARGE SCALE GENOMIC DNA]</scope>
    <source>
        <strain evidence="1 2">DSM 25532</strain>
    </source>
</reference>
<evidence type="ECO:0000313" key="1">
    <source>
        <dbReference type="EMBL" id="RBP36976.1"/>
    </source>
</evidence>
<sequence length="185" mass="20355">MSPRTKRIILAIFLVLLAIPVVYLALTWHPRNPWRIRQVTAQVDSMRGVQVLEIELENTSSVPLHIYAAMLERTAAAGAHGPRGVILAPQGQPLRLTGVGVLGQYPMRAPSHGVLRFEVPVRDAAKDLASDELCVGCVWASNTKHYALMVCGWLEEKLPLRWKPLVPMPTFGKDSVPLKPGLPSS</sequence>
<comment type="caution">
    <text evidence="1">The sequence shown here is derived from an EMBL/GenBank/DDBJ whole genome shotgun (WGS) entry which is preliminary data.</text>
</comment>
<dbReference type="RefSeq" id="WP_113961750.1">
    <property type="nucleotide sequence ID" value="NZ_QNRR01000015.1"/>
</dbReference>
<evidence type="ECO:0000313" key="2">
    <source>
        <dbReference type="Proteomes" id="UP000253426"/>
    </source>
</evidence>
<organism evidence="1 2">
    <name type="scientific">Roseimicrobium gellanilyticum</name>
    <dbReference type="NCBI Taxonomy" id="748857"/>
    <lineage>
        <taxon>Bacteria</taxon>
        <taxon>Pseudomonadati</taxon>
        <taxon>Verrucomicrobiota</taxon>
        <taxon>Verrucomicrobiia</taxon>
        <taxon>Verrucomicrobiales</taxon>
        <taxon>Verrucomicrobiaceae</taxon>
        <taxon>Roseimicrobium</taxon>
    </lineage>
</organism>
<dbReference type="EMBL" id="QNRR01000015">
    <property type="protein sequence ID" value="RBP36976.1"/>
    <property type="molecule type" value="Genomic_DNA"/>
</dbReference>
<dbReference type="Proteomes" id="UP000253426">
    <property type="component" value="Unassembled WGS sequence"/>
</dbReference>
<name>A0A366H6T9_9BACT</name>
<protein>
    <submittedName>
        <fullName evidence="1">Uncharacterized protein</fullName>
    </submittedName>
</protein>
<gene>
    <name evidence="1" type="ORF">DES53_115117</name>
</gene>
<accession>A0A366H6T9</accession>